<proteinExistence type="predicted"/>
<evidence type="ECO:0000313" key="2">
    <source>
        <dbReference type="Proteomes" id="UP000050975"/>
    </source>
</evidence>
<name>A0A0S8JSJ2_UNCW3</name>
<dbReference type="EMBL" id="LJVE01000144">
    <property type="protein sequence ID" value="KPL12649.1"/>
    <property type="molecule type" value="Genomic_DNA"/>
</dbReference>
<accession>A0A0S8JSJ2</accession>
<dbReference type="PROSITE" id="PS51257">
    <property type="entry name" value="PROKAR_LIPOPROTEIN"/>
    <property type="match status" value="1"/>
</dbReference>
<protein>
    <submittedName>
        <fullName evidence="1">Uncharacterized protein</fullName>
    </submittedName>
</protein>
<dbReference type="AlphaFoldDB" id="A0A0S8JSJ2"/>
<sequence>MKHTRLLMFLPLFLALSVSCTKEDDEALIQDLLESSWYLADGALRNHDASTHVPRGGISTIALVDTIPYVRWVRWIERPVVREYDIIITGDSADVTIRAYFHGTPPGYGFFVNNDPLEPIYQRALADSVLRRVKLWRDANNRWRLASLTVANICTQNTDHPVTINEVRAYVASRNYEFVVDNANTYFEKNALPIFYPDDTVEVTVICSAQDDSTWAFHHHGTGHRPGIGHHIRQPLYRESTTAFSRTWVIAHDSIMVTPAVRHSGVDVLGWQTLFGDVNAAYYSRAWCLPYIVLQPGEEVPDDEE</sequence>
<comment type="caution">
    <text evidence="1">The sequence shown here is derived from an EMBL/GenBank/DDBJ whole genome shotgun (WGS) entry which is preliminary data.</text>
</comment>
<organism evidence="1 2">
    <name type="scientific">candidate division WOR_3 bacterium SM1_77</name>
    <dbReference type="NCBI Taxonomy" id="1703778"/>
    <lineage>
        <taxon>Bacteria</taxon>
        <taxon>Bacteria division WOR-3</taxon>
    </lineage>
</organism>
<gene>
    <name evidence="1" type="ORF">AMJ74_06440</name>
</gene>
<reference evidence="1 2" key="1">
    <citation type="journal article" date="2015" name="Microbiome">
        <title>Genomic resolution of linkages in carbon, nitrogen, and sulfur cycling among widespread estuary sediment bacteria.</title>
        <authorList>
            <person name="Baker B.J."/>
            <person name="Lazar C.S."/>
            <person name="Teske A.P."/>
            <person name="Dick G.J."/>
        </authorList>
    </citation>
    <scope>NUCLEOTIDE SEQUENCE [LARGE SCALE GENOMIC DNA]</scope>
    <source>
        <strain evidence="1">SM1_77</strain>
    </source>
</reference>
<evidence type="ECO:0000313" key="1">
    <source>
        <dbReference type="EMBL" id="KPL12649.1"/>
    </source>
</evidence>
<dbReference type="Proteomes" id="UP000050975">
    <property type="component" value="Unassembled WGS sequence"/>
</dbReference>